<evidence type="ECO:0000313" key="1">
    <source>
        <dbReference type="EMBL" id="OKH93877.1"/>
    </source>
</evidence>
<proteinExistence type="predicted"/>
<protein>
    <submittedName>
        <fullName evidence="1">Uncharacterized protein</fullName>
    </submittedName>
</protein>
<keyword evidence="2" id="KW-1185">Reference proteome</keyword>
<sequence length="122" mass="13201">MRNFVEGVPWGVVRIEPVGSSGNIPQIDPLRSPVVADDQCVVAAVVHPDISPVTISVLGEGDANRGIPVFDGHMDTPHHAVVIADLVGDDFIHTIPVPGGRTRVRIFMDDPREAQHIEIRFA</sequence>
<dbReference type="RefSeq" id="WP_073788123.1">
    <property type="nucleotide sequence ID" value="NZ_CP109290.1"/>
</dbReference>
<reference evidence="1 2" key="1">
    <citation type="submission" date="2015-06" db="EMBL/GenBank/DDBJ databases">
        <title>Cloning and characterization of the uncialamcin biosynthetic gene cluster.</title>
        <authorList>
            <person name="Yan X."/>
            <person name="Huang T."/>
            <person name="Ge H."/>
            <person name="Shen B."/>
        </authorList>
    </citation>
    <scope>NUCLEOTIDE SEQUENCE [LARGE SCALE GENOMIC DNA]</scope>
    <source>
        <strain evidence="1 2">DCA2648</strain>
    </source>
</reference>
<gene>
    <name evidence="1" type="ORF">AB852_14325</name>
</gene>
<name>A0A1Q4V7U1_9ACTN</name>
<dbReference type="AlphaFoldDB" id="A0A1Q4V7U1"/>
<evidence type="ECO:0000313" key="2">
    <source>
        <dbReference type="Proteomes" id="UP000186455"/>
    </source>
</evidence>
<dbReference type="Proteomes" id="UP000186455">
    <property type="component" value="Unassembled WGS sequence"/>
</dbReference>
<comment type="caution">
    <text evidence="1">The sequence shown here is derived from an EMBL/GenBank/DDBJ whole genome shotgun (WGS) entry which is preliminary data.</text>
</comment>
<dbReference type="EMBL" id="LFBV01000003">
    <property type="protein sequence ID" value="OKH93877.1"/>
    <property type="molecule type" value="Genomic_DNA"/>
</dbReference>
<organism evidence="1 2">
    <name type="scientific">Streptomyces uncialis</name>
    <dbReference type="NCBI Taxonomy" id="1048205"/>
    <lineage>
        <taxon>Bacteria</taxon>
        <taxon>Bacillati</taxon>
        <taxon>Actinomycetota</taxon>
        <taxon>Actinomycetes</taxon>
        <taxon>Kitasatosporales</taxon>
        <taxon>Streptomycetaceae</taxon>
        <taxon>Streptomyces</taxon>
    </lineage>
</organism>
<accession>A0A1Q4V7U1</accession>